<evidence type="ECO:0000256" key="2">
    <source>
        <dbReference type="ARBA" id="ARBA00022737"/>
    </source>
</evidence>
<dbReference type="CDD" id="cd00200">
    <property type="entry name" value="WD40"/>
    <property type="match status" value="1"/>
</dbReference>
<evidence type="ECO:0000313" key="5">
    <source>
        <dbReference type="Proteomes" id="UP000215199"/>
    </source>
</evidence>
<organism evidence="4 5">
    <name type="scientific">Amycolatopsis vastitatis</name>
    <dbReference type="NCBI Taxonomy" id="1905142"/>
    <lineage>
        <taxon>Bacteria</taxon>
        <taxon>Bacillati</taxon>
        <taxon>Actinomycetota</taxon>
        <taxon>Actinomycetes</taxon>
        <taxon>Pseudonocardiales</taxon>
        <taxon>Pseudonocardiaceae</taxon>
        <taxon>Amycolatopsis</taxon>
    </lineage>
</organism>
<dbReference type="PANTHER" id="PTHR19848:SF8">
    <property type="entry name" value="F-BOX AND WD REPEAT DOMAIN CONTAINING 7"/>
    <property type="match status" value="1"/>
</dbReference>
<dbReference type="Pfam" id="PF00400">
    <property type="entry name" value="WD40"/>
    <property type="match status" value="4"/>
</dbReference>
<dbReference type="InterPro" id="IPR020472">
    <property type="entry name" value="WD40_PAC1"/>
</dbReference>
<gene>
    <name evidence="4" type="ORF">CF165_38405</name>
</gene>
<feature type="repeat" description="WD" evidence="3">
    <location>
        <begin position="799"/>
        <end position="842"/>
    </location>
</feature>
<sequence>MLRGTRIRRVLLMLDTCYSSHGGDEFTAAAITSMTRKWGDTHGSGLAVITSAQSSEQAATGAFPRLLRDAVGSLTTAGTTPAVLPLDSIVRAMNADSDKPGHQTIGYSVAGLTGEVPPFLPNPRHRPSMTRVDLAFQHASEFEVHEERRDTELRNRFLVRAMGGNSSGTGGWWFAGRHTALLDITAWLHHPDPARPLQVVTGNPGSGKTAVLGLIAALTDPQRRGTVPVHSLGLPAAVVPALTSVDVAIYAQSLTTHHVLAGIATAARFRADTPVQLLEELVDRDAPLTVLIDALDEAADPDDLTRHLLRPLLDHAAGKIRLLVGTRDFLLDRLGHRRDTAIDLDADRYADLQALTTYTATCLLEASPNSPYRKEKPERLRAVAEAVAAAASPSFLVARITSATLAARDRTVDPQDSGWRRALPRLPGEAMHRDLETRFSKKAKKVRDLLRPLAFAEGQGLPWEDIWAAVASRAAGITYTDDDLLWLRKHAGSYVVEATEDGCSTYRLYHQALADYLRKGVDAAALHGAIAEVLASRVARRLDGRLDWTRAHPYTLRHLATHAALAGRIDALLTDTDYLVHAEPDALLPALHQTTTDTGALTAAVYRCTSHIHRHLSPSRRRQVLAADAARFRASRLQQDLSASLTWRPRWATGQQAASTLLTAFTEHVSDVMAVACTHLDGRAVAVTADEEAVRVWDLATGTGAGTELITLSDQMGWVSAMACTVLAGRPHVVTAGSDGVARVWDIATGDEITAFIKHTGWVNDVACTHLEGRAVAVTADEEAARVWDLATGTELTTFTGHTGRVRAVACTHLSGHPVAVTTSDDNTARVWDLATGTELTTFTSHTGWVKAVACTHLDDRLIAVTTDDDTARAWDLATGTELTTFTGHTGWIYSVACTHLNARPVAVTVANDNTARVWDLATGTELTAFTEHIRSVMAVACTNLDGRPVVVTASGNIARVWQLPIEITRLTAAAGHSAAVLAGASGVLEGLSVVVTAGEDATARVWDLSTGTELTTFTKHTGWVNAVACTHLDGRPVAVTAGRDEFVRVWDLATGTELTTMHTGSVNAVACTHLGGRAIAVTTGTDAARLWDVATGTELTQLTTFSLYAGMDNAVTCTRLEGRPVAVITNGDAAQVWDLATGTKLATFTHKSRVRAVACTHLDGRAIAVTTDNDTVARIWDLATGTELTKLTKGVRAVACTHLDDRPIAVTVGYYATRAWDLATGDEVAVFDFQQVGTVATGPTGELILALGWDVIVFHHVASH</sequence>
<dbReference type="Proteomes" id="UP000215199">
    <property type="component" value="Unassembled WGS sequence"/>
</dbReference>
<dbReference type="SUPFAM" id="SSF50969">
    <property type="entry name" value="YVTN repeat-like/Quinoprotein amine dehydrogenase"/>
    <property type="match status" value="1"/>
</dbReference>
<dbReference type="SUPFAM" id="SSF52540">
    <property type="entry name" value="P-loop containing nucleoside triphosphate hydrolases"/>
    <property type="match status" value="1"/>
</dbReference>
<dbReference type="SMART" id="SM00320">
    <property type="entry name" value="WD40"/>
    <property type="match status" value="11"/>
</dbReference>
<keyword evidence="1 3" id="KW-0853">WD repeat</keyword>
<proteinExistence type="predicted"/>
<dbReference type="InterPro" id="IPR019775">
    <property type="entry name" value="WD40_repeat_CS"/>
</dbReference>
<feature type="repeat" description="WD" evidence="3">
    <location>
        <begin position="843"/>
        <end position="885"/>
    </location>
</feature>
<feature type="repeat" description="WD" evidence="3">
    <location>
        <begin position="995"/>
        <end position="1017"/>
    </location>
</feature>
<comment type="caution">
    <text evidence="4">The sequence shown here is derived from an EMBL/GenBank/DDBJ whole genome shotgun (WGS) entry which is preliminary data.</text>
</comment>
<evidence type="ECO:0000313" key="4">
    <source>
        <dbReference type="EMBL" id="OXM61443.1"/>
    </source>
</evidence>
<dbReference type="InterPro" id="IPR027417">
    <property type="entry name" value="P-loop_NTPase"/>
</dbReference>
<feature type="repeat" description="WD" evidence="3">
    <location>
        <begin position="733"/>
        <end position="755"/>
    </location>
</feature>
<dbReference type="PANTHER" id="PTHR19848">
    <property type="entry name" value="WD40 REPEAT PROTEIN"/>
    <property type="match status" value="1"/>
</dbReference>
<dbReference type="AlphaFoldDB" id="A0A229SRI4"/>
<dbReference type="InterPro" id="IPR011047">
    <property type="entry name" value="Quinoprotein_ADH-like_sf"/>
</dbReference>
<dbReference type="PROSITE" id="PS50082">
    <property type="entry name" value="WD_REPEATS_2"/>
    <property type="match status" value="6"/>
</dbReference>
<dbReference type="Gene3D" id="2.130.10.10">
    <property type="entry name" value="YVTN repeat-like/Quinoprotein amine dehydrogenase"/>
    <property type="match status" value="4"/>
</dbReference>
<dbReference type="InterPro" id="IPR001680">
    <property type="entry name" value="WD40_rpt"/>
</dbReference>
<dbReference type="PRINTS" id="PR00320">
    <property type="entry name" value="GPROTEINBRPT"/>
</dbReference>
<evidence type="ECO:0000256" key="1">
    <source>
        <dbReference type="ARBA" id="ARBA00022574"/>
    </source>
</evidence>
<keyword evidence="5" id="KW-1185">Reference proteome</keyword>
<dbReference type="SUPFAM" id="SSF50998">
    <property type="entry name" value="Quinoprotein alcohol dehydrogenase-like"/>
    <property type="match status" value="1"/>
</dbReference>
<dbReference type="PROSITE" id="PS00678">
    <property type="entry name" value="WD_REPEATS_1"/>
    <property type="match status" value="4"/>
</dbReference>
<name>A0A229SRI4_9PSEU</name>
<accession>A0A229SRI4</accession>
<protein>
    <submittedName>
        <fullName evidence="4">Uncharacterized protein</fullName>
    </submittedName>
</protein>
<keyword evidence="2" id="KW-0677">Repeat</keyword>
<reference evidence="5" key="1">
    <citation type="submission" date="2017-07" db="EMBL/GenBank/DDBJ databases">
        <title>Comparative genome mining reveals phylogenetic distribution patterns of secondary metabolites in Amycolatopsis.</title>
        <authorList>
            <person name="Adamek M."/>
            <person name="Alanjary M."/>
            <person name="Sales-Ortells H."/>
            <person name="Goodfellow M."/>
            <person name="Bull A.T."/>
            <person name="Kalinowski J."/>
            <person name="Ziemert N."/>
        </authorList>
    </citation>
    <scope>NUCLEOTIDE SEQUENCE [LARGE SCALE GENOMIC DNA]</scope>
    <source>
        <strain evidence="5">H5</strain>
    </source>
</reference>
<dbReference type="InterPro" id="IPR015943">
    <property type="entry name" value="WD40/YVTN_repeat-like_dom_sf"/>
</dbReference>
<feature type="repeat" description="WD" evidence="3">
    <location>
        <begin position="886"/>
        <end position="929"/>
    </location>
</feature>
<dbReference type="InterPro" id="IPR011044">
    <property type="entry name" value="Quino_amine_DH_bsu"/>
</dbReference>
<feature type="repeat" description="WD" evidence="3">
    <location>
        <begin position="1018"/>
        <end position="1061"/>
    </location>
</feature>
<evidence type="ECO:0000256" key="3">
    <source>
        <dbReference type="PROSITE-ProRule" id="PRU00221"/>
    </source>
</evidence>
<dbReference type="EMBL" id="NMUL01000047">
    <property type="protein sequence ID" value="OXM61443.1"/>
    <property type="molecule type" value="Genomic_DNA"/>
</dbReference>